<comment type="subcellular location">
    <subcellularLocation>
        <location evidence="1">Membrane</location>
        <topology evidence="1">Multi-pass membrane protein</topology>
    </subcellularLocation>
</comment>
<dbReference type="PANTHER" id="PTHR24064">
    <property type="entry name" value="SOLUTE CARRIER FAMILY 22 MEMBER"/>
    <property type="match status" value="1"/>
</dbReference>
<dbReference type="GO" id="GO:0016020">
    <property type="term" value="C:membrane"/>
    <property type="evidence" value="ECO:0007669"/>
    <property type="project" value="UniProtKB-SubCell"/>
</dbReference>
<dbReference type="CDD" id="cd17317">
    <property type="entry name" value="MFS_SLC22"/>
    <property type="match status" value="1"/>
</dbReference>
<dbReference type="InterPro" id="IPR020846">
    <property type="entry name" value="MFS_dom"/>
</dbReference>
<feature type="transmembrane region" description="Helical" evidence="6">
    <location>
        <begin position="395"/>
        <end position="416"/>
    </location>
</feature>
<feature type="transmembrane region" description="Helical" evidence="6">
    <location>
        <begin position="168"/>
        <end position="188"/>
    </location>
</feature>
<feature type="domain" description="Major facilitator superfamily (MFS) profile" evidence="7">
    <location>
        <begin position="85"/>
        <end position="510"/>
    </location>
</feature>
<accession>A0ABD2NFD4</accession>
<evidence type="ECO:0000259" key="7">
    <source>
        <dbReference type="PROSITE" id="PS50850"/>
    </source>
</evidence>
<organism evidence="8 9">
    <name type="scientific">Cryptolaemus montrouzieri</name>
    <dbReference type="NCBI Taxonomy" id="559131"/>
    <lineage>
        <taxon>Eukaryota</taxon>
        <taxon>Metazoa</taxon>
        <taxon>Ecdysozoa</taxon>
        <taxon>Arthropoda</taxon>
        <taxon>Hexapoda</taxon>
        <taxon>Insecta</taxon>
        <taxon>Pterygota</taxon>
        <taxon>Neoptera</taxon>
        <taxon>Endopterygota</taxon>
        <taxon>Coleoptera</taxon>
        <taxon>Polyphaga</taxon>
        <taxon>Cucujiformia</taxon>
        <taxon>Coccinelloidea</taxon>
        <taxon>Coccinellidae</taxon>
        <taxon>Scymninae</taxon>
        <taxon>Scymnini</taxon>
        <taxon>Cryptolaemus</taxon>
    </lineage>
</organism>
<dbReference type="Gene3D" id="1.20.1250.20">
    <property type="entry name" value="MFS general substrate transporter like domains"/>
    <property type="match status" value="1"/>
</dbReference>
<keyword evidence="2 6" id="KW-0812">Transmembrane</keyword>
<evidence type="ECO:0000256" key="4">
    <source>
        <dbReference type="ARBA" id="ARBA00023136"/>
    </source>
</evidence>
<dbReference type="AlphaFoldDB" id="A0ABD2NFD4"/>
<evidence type="ECO:0000256" key="5">
    <source>
        <dbReference type="SAM" id="MobiDB-lite"/>
    </source>
</evidence>
<gene>
    <name evidence="8" type="ORF">HHI36_012511</name>
</gene>
<keyword evidence="3 6" id="KW-1133">Transmembrane helix</keyword>
<sequence>MTDENKNKNYDDEDEDIVDKAIGKFGRWQLLLTVLLALFNIPCTWHIFVHTFHGRVRPVWCARPSRFHNISPEIWKEKTQPHDFCTTNDTSNAYVDAYNNIINISQEMIDCKQWEFGGTGETLESEFGLLCSRKTLLNLAEMWFLAGVAVGGLICGIISDKYGRKRTLLCSVFLQSLLGCTIAFVPYFELYCLLRLMLGFISVSVVFSGFVLSIELVGGHWRTVAGICYLFPVSLSYMIIAGVAWLLRDWRQLQLAISAPGFLFLFLYFVLPESPRWLLAMGKTDQVMEVLQRAARFNNKELPPNIDKQIMAPDKDAETESLGVLDLFKTSEMRKKSFLLYVIWFSVYLVYYGLVLNLENIGGDLYINSVLTGVVELPALTLSIPILIKGGRRWPLSLTMIFSGIACAFIVPFKMFPNDLQWVVTTFSMMSKMSISSSNAVMPVFTAELYPTTLRNIGVGASNVTAGIALMIVPYLFELKSIIRALPLGVLAMCGIIGGICVLFLPETGSKPLQDTLPEKSLESRRHSRVPHSVNT</sequence>
<feature type="transmembrane region" description="Helical" evidence="6">
    <location>
        <begin position="253"/>
        <end position="271"/>
    </location>
</feature>
<keyword evidence="4 6" id="KW-0472">Membrane</keyword>
<feature type="transmembrane region" description="Helical" evidence="6">
    <location>
        <begin position="366"/>
        <end position="388"/>
    </location>
</feature>
<keyword evidence="9" id="KW-1185">Reference proteome</keyword>
<evidence type="ECO:0000313" key="8">
    <source>
        <dbReference type="EMBL" id="KAL3277159.1"/>
    </source>
</evidence>
<dbReference type="SUPFAM" id="SSF103473">
    <property type="entry name" value="MFS general substrate transporter"/>
    <property type="match status" value="1"/>
</dbReference>
<dbReference type="PROSITE" id="PS50850">
    <property type="entry name" value="MFS"/>
    <property type="match status" value="1"/>
</dbReference>
<dbReference type="InterPro" id="IPR005828">
    <property type="entry name" value="MFS_sugar_transport-like"/>
</dbReference>
<feature type="transmembrane region" description="Helical" evidence="6">
    <location>
        <begin position="457"/>
        <end position="477"/>
    </location>
</feature>
<feature type="transmembrane region" description="Helical" evidence="6">
    <location>
        <begin position="226"/>
        <end position="247"/>
    </location>
</feature>
<dbReference type="Pfam" id="PF00083">
    <property type="entry name" value="Sugar_tr"/>
    <property type="match status" value="1"/>
</dbReference>
<evidence type="ECO:0000256" key="6">
    <source>
        <dbReference type="SAM" id="Phobius"/>
    </source>
</evidence>
<dbReference type="InterPro" id="IPR036259">
    <property type="entry name" value="MFS_trans_sf"/>
</dbReference>
<feature type="transmembrane region" description="Helical" evidence="6">
    <location>
        <begin position="30"/>
        <end position="48"/>
    </location>
</feature>
<evidence type="ECO:0000256" key="1">
    <source>
        <dbReference type="ARBA" id="ARBA00004141"/>
    </source>
</evidence>
<evidence type="ECO:0000256" key="2">
    <source>
        <dbReference type="ARBA" id="ARBA00022692"/>
    </source>
</evidence>
<comment type="caution">
    <text evidence="8">The sequence shown here is derived from an EMBL/GenBank/DDBJ whole genome shotgun (WGS) entry which is preliminary data.</text>
</comment>
<name>A0ABD2NFD4_9CUCU</name>
<dbReference type="Proteomes" id="UP001516400">
    <property type="component" value="Unassembled WGS sequence"/>
</dbReference>
<feature type="transmembrane region" description="Helical" evidence="6">
    <location>
        <begin position="483"/>
        <end position="505"/>
    </location>
</feature>
<evidence type="ECO:0000256" key="3">
    <source>
        <dbReference type="ARBA" id="ARBA00022989"/>
    </source>
</evidence>
<proteinExistence type="predicted"/>
<evidence type="ECO:0000313" key="9">
    <source>
        <dbReference type="Proteomes" id="UP001516400"/>
    </source>
</evidence>
<protein>
    <recommendedName>
        <fullName evidence="7">Major facilitator superfamily (MFS) profile domain-containing protein</fullName>
    </recommendedName>
</protein>
<dbReference type="EMBL" id="JABFTP020000103">
    <property type="protein sequence ID" value="KAL3277159.1"/>
    <property type="molecule type" value="Genomic_DNA"/>
</dbReference>
<feature type="transmembrane region" description="Helical" evidence="6">
    <location>
        <begin position="194"/>
        <end position="214"/>
    </location>
</feature>
<reference evidence="8 9" key="1">
    <citation type="journal article" date="2021" name="BMC Biol.">
        <title>Horizontally acquired antibacterial genes associated with adaptive radiation of ladybird beetles.</title>
        <authorList>
            <person name="Li H.S."/>
            <person name="Tang X.F."/>
            <person name="Huang Y.H."/>
            <person name="Xu Z.Y."/>
            <person name="Chen M.L."/>
            <person name="Du X.Y."/>
            <person name="Qiu B.Y."/>
            <person name="Chen P.T."/>
            <person name="Zhang W."/>
            <person name="Slipinski A."/>
            <person name="Escalona H.E."/>
            <person name="Waterhouse R.M."/>
            <person name="Zwick A."/>
            <person name="Pang H."/>
        </authorList>
    </citation>
    <scope>NUCLEOTIDE SEQUENCE [LARGE SCALE GENOMIC DNA]</scope>
    <source>
        <strain evidence="8">SYSU2018</strain>
    </source>
</reference>
<feature type="region of interest" description="Disordered" evidence="5">
    <location>
        <begin position="515"/>
        <end position="536"/>
    </location>
</feature>
<feature type="transmembrane region" description="Helical" evidence="6">
    <location>
        <begin position="142"/>
        <end position="159"/>
    </location>
</feature>
<feature type="transmembrane region" description="Helical" evidence="6">
    <location>
        <begin position="338"/>
        <end position="354"/>
    </location>
</feature>